<dbReference type="Gene3D" id="1.10.10.10">
    <property type="entry name" value="Winged helix-like DNA-binding domain superfamily/Winged helix DNA-binding domain"/>
    <property type="match status" value="1"/>
</dbReference>
<protein>
    <submittedName>
        <fullName evidence="1">Uncharacterized conserved protein, DUF433 family</fullName>
    </submittedName>
</protein>
<reference evidence="1" key="1">
    <citation type="submission" date="2019-02" db="EMBL/GenBank/DDBJ databases">
        <authorList>
            <person name="Gruber-Vodicka R. H."/>
            <person name="Seah K. B. B."/>
        </authorList>
    </citation>
    <scope>NUCLEOTIDE SEQUENCE</scope>
    <source>
        <strain evidence="1">BECK_M7</strain>
    </source>
</reference>
<organism evidence="1">
    <name type="scientific">Candidatus Kentrum sp. LFY</name>
    <dbReference type="NCBI Taxonomy" id="2126342"/>
    <lineage>
        <taxon>Bacteria</taxon>
        <taxon>Pseudomonadati</taxon>
        <taxon>Pseudomonadota</taxon>
        <taxon>Gammaproteobacteria</taxon>
        <taxon>Candidatus Kentrum</taxon>
    </lineage>
</organism>
<dbReference type="AlphaFoldDB" id="A0A450UM72"/>
<dbReference type="InterPro" id="IPR009057">
    <property type="entry name" value="Homeodomain-like_sf"/>
</dbReference>
<proteinExistence type="predicted"/>
<name>A0A450UM72_9GAMM</name>
<gene>
    <name evidence="1" type="ORF">BECKLFY1418B_GA0070995_104724</name>
</gene>
<dbReference type="InterPro" id="IPR036388">
    <property type="entry name" value="WH-like_DNA-bd_sf"/>
</dbReference>
<sequence>MRESVISIDPEVMGGIPVFRDTRIPIRTFVDYMGGDDDIREFFDNFPGVSREQIIRLIEELDEVKEKLLAAA</sequence>
<accession>A0A450UM72</accession>
<dbReference type="InterPro" id="IPR007367">
    <property type="entry name" value="DUF433"/>
</dbReference>
<evidence type="ECO:0000313" key="1">
    <source>
        <dbReference type="EMBL" id="VFJ93570.1"/>
    </source>
</evidence>
<dbReference type="Pfam" id="PF04255">
    <property type="entry name" value="DUF433"/>
    <property type="match status" value="1"/>
</dbReference>
<dbReference type="EMBL" id="CAADFF010000047">
    <property type="protein sequence ID" value="VFJ93570.1"/>
    <property type="molecule type" value="Genomic_DNA"/>
</dbReference>
<dbReference type="SUPFAM" id="SSF46689">
    <property type="entry name" value="Homeodomain-like"/>
    <property type="match status" value="1"/>
</dbReference>